<feature type="domain" description="Methyltransferase" evidence="1">
    <location>
        <begin position="28"/>
        <end position="126"/>
    </location>
</feature>
<sequence length="202" mass="21837">MLETGFVYSTIIDPLLGNLRKRLALEINKGDTVIDIACGTGAQLFELADKAKSLTGVDLSASMISYATNHAQKKKINNASFVVCDATDLSLFYQQKFDVAILSMALHQFEPGLYKVILGEVKKVAEKIVVLDYAVPLPKNYVGVGSKVAEFLAGVEHSRNFKSYTKAGGLTTILPANGFVIKRSKFIGKGAFQLVVAQNCAV</sequence>
<evidence type="ECO:0000313" key="2">
    <source>
        <dbReference type="EMBL" id="KJF44590.1"/>
    </source>
</evidence>
<dbReference type="EMBL" id="JRHC01000001">
    <property type="protein sequence ID" value="KJF44590.1"/>
    <property type="molecule type" value="Genomic_DNA"/>
</dbReference>
<dbReference type="SUPFAM" id="SSF53335">
    <property type="entry name" value="S-adenosyl-L-methionine-dependent methyltransferases"/>
    <property type="match status" value="1"/>
</dbReference>
<dbReference type="Proteomes" id="UP000032544">
    <property type="component" value="Unassembled WGS sequence"/>
</dbReference>
<dbReference type="AlphaFoldDB" id="A0A0D8JC77"/>
<reference evidence="2 3" key="1">
    <citation type="submission" date="2014-09" db="EMBL/GenBank/DDBJ databases">
        <title>Draft Genome Sequence of Draconibacterium sp. JN14CK-3.</title>
        <authorList>
            <person name="Dong C."/>
            <person name="Lai Q."/>
            <person name="Shao Z."/>
        </authorList>
    </citation>
    <scope>NUCLEOTIDE SEQUENCE [LARGE SCALE GENOMIC DNA]</scope>
    <source>
        <strain evidence="2 3">JN14CK-3</strain>
    </source>
</reference>
<dbReference type="RefSeq" id="WP_045026133.1">
    <property type="nucleotide sequence ID" value="NZ_JRHC01000001.1"/>
</dbReference>
<evidence type="ECO:0000259" key="1">
    <source>
        <dbReference type="Pfam" id="PF13847"/>
    </source>
</evidence>
<keyword evidence="3" id="KW-1185">Reference proteome</keyword>
<name>A0A0D8JC77_9BACT</name>
<dbReference type="InterPro" id="IPR025714">
    <property type="entry name" value="Methyltranfer_dom"/>
</dbReference>
<dbReference type="Pfam" id="PF13847">
    <property type="entry name" value="Methyltransf_31"/>
    <property type="match status" value="1"/>
</dbReference>
<comment type="caution">
    <text evidence="2">The sequence shown here is derived from an EMBL/GenBank/DDBJ whole genome shotgun (WGS) entry which is preliminary data.</text>
</comment>
<dbReference type="CDD" id="cd02440">
    <property type="entry name" value="AdoMet_MTases"/>
    <property type="match status" value="1"/>
</dbReference>
<dbReference type="PANTHER" id="PTHR43861">
    <property type="entry name" value="TRANS-ACONITATE 2-METHYLTRANSFERASE-RELATED"/>
    <property type="match status" value="1"/>
</dbReference>
<proteinExistence type="predicted"/>
<dbReference type="STRING" id="1544798.LH29_03730"/>
<evidence type="ECO:0000313" key="3">
    <source>
        <dbReference type="Proteomes" id="UP000032544"/>
    </source>
</evidence>
<accession>A0A0D8JC77</accession>
<organism evidence="2 3">
    <name type="scientific">Draconibacterium sediminis</name>
    <dbReference type="NCBI Taxonomy" id="1544798"/>
    <lineage>
        <taxon>Bacteria</taxon>
        <taxon>Pseudomonadati</taxon>
        <taxon>Bacteroidota</taxon>
        <taxon>Bacteroidia</taxon>
        <taxon>Marinilabiliales</taxon>
        <taxon>Prolixibacteraceae</taxon>
        <taxon>Draconibacterium</taxon>
    </lineage>
</organism>
<dbReference type="Gene3D" id="3.40.50.150">
    <property type="entry name" value="Vaccinia Virus protein VP39"/>
    <property type="match status" value="1"/>
</dbReference>
<gene>
    <name evidence="2" type="ORF">LH29_03730</name>
</gene>
<dbReference type="InterPro" id="IPR029063">
    <property type="entry name" value="SAM-dependent_MTases_sf"/>
</dbReference>
<protein>
    <recommendedName>
        <fullName evidence="1">Methyltransferase domain-containing protein</fullName>
    </recommendedName>
</protein>
<dbReference type="OrthoDB" id="9811589at2"/>